<feature type="transmembrane region" description="Helical" evidence="5">
    <location>
        <begin position="498"/>
        <end position="517"/>
    </location>
</feature>
<protein>
    <submittedName>
        <fullName evidence="7">Clc chloride channel</fullName>
    </submittedName>
</protein>
<dbReference type="GO" id="GO:0016020">
    <property type="term" value="C:membrane"/>
    <property type="evidence" value="ECO:0007669"/>
    <property type="project" value="UniProtKB-SubCell"/>
</dbReference>
<dbReference type="EMBL" id="BLLK01000047">
    <property type="protein sequence ID" value="GFH54542.1"/>
    <property type="molecule type" value="Genomic_DNA"/>
</dbReference>
<dbReference type="PANTHER" id="PTHR43427">
    <property type="entry name" value="CHLORIDE CHANNEL PROTEIN CLC-E"/>
    <property type="match status" value="1"/>
</dbReference>
<dbReference type="PRINTS" id="PR00762">
    <property type="entry name" value="CLCHANNEL"/>
</dbReference>
<evidence type="ECO:0000256" key="1">
    <source>
        <dbReference type="ARBA" id="ARBA00004141"/>
    </source>
</evidence>
<evidence type="ECO:0000256" key="2">
    <source>
        <dbReference type="ARBA" id="ARBA00022692"/>
    </source>
</evidence>
<dbReference type="InterPro" id="IPR050368">
    <property type="entry name" value="ClC-type_chloride_channel"/>
</dbReference>
<dbReference type="InterPro" id="IPR014743">
    <property type="entry name" value="Cl-channel_core"/>
</dbReference>
<feature type="transmembrane region" description="Helical" evidence="5">
    <location>
        <begin position="254"/>
        <end position="277"/>
    </location>
</feature>
<evidence type="ECO:0000313" key="7">
    <source>
        <dbReference type="EMBL" id="GFH54542.1"/>
    </source>
</evidence>
<feature type="transmembrane region" description="Helical" evidence="5">
    <location>
        <begin position="297"/>
        <end position="318"/>
    </location>
</feature>
<feature type="transmembrane region" description="Helical" evidence="5">
    <location>
        <begin position="459"/>
        <end position="486"/>
    </location>
</feature>
<keyword evidence="8" id="KW-1185">Reference proteome</keyword>
<feature type="transmembrane region" description="Helical" evidence="5">
    <location>
        <begin position="345"/>
        <end position="363"/>
    </location>
</feature>
<evidence type="ECO:0000256" key="5">
    <source>
        <dbReference type="SAM" id="Phobius"/>
    </source>
</evidence>
<organism evidence="7 8">
    <name type="scientific">Chaetoceros tenuissimus</name>
    <dbReference type="NCBI Taxonomy" id="426638"/>
    <lineage>
        <taxon>Eukaryota</taxon>
        <taxon>Sar</taxon>
        <taxon>Stramenopiles</taxon>
        <taxon>Ochrophyta</taxon>
        <taxon>Bacillariophyta</taxon>
        <taxon>Coscinodiscophyceae</taxon>
        <taxon>Chaetocerotophycidae</taxon>
        <taxon>Chaetocerotales</taxon>
        <taxon>Chaetocerotaceae</taxon>
        <taxon>Chaetoceros</taxon>
    </lineage>
</organism>
<comment type="caution">
    <text evidence="7">The sequence shown here is derived from an EMBL/GenBank/DDBJ whole genome shotgun (WGS) entry which is preliminary data.</text>
</comment>
<dbReference type="Pfam" id="PF00654">
    <property type="entry name" value="Voltage_CLC"/>
    <property type="match status" value="1"/>
</dbReference>
<feature type="chain" id="PRO_5042124189" evidence="6">
    <location>
        <begin position="19"/>
        <end position="527"/>
    </location>
</feature>
<keyword evidence="6" id="KW-0732">Signal</keyword>
<evidence type="ECO:0000313" key="8">
    <source>
        <dbReference type="Proteomes" id="UP001054902"/>
    </source>
</evidence>
<keyword evidence="4 5" id="KW-0472">Membrane</keyword>
<dbReference type="SUPFAM" id="SSF81340">
    <property type="entry name" value="Clc chloride channel"/>
    <property type="match status" value="1"/>
</dbReference>
<dbReference type="InterPro" id="IPR001807">
    <property type="entry name" value="ClC"/>
</dbReference>
<comment type="subcellular location">
    <subcellularLocation>
        <location evidence="1">Membrane</location>
        <topology evidence="1">Multi-pass membrane protein</topology>
    </subcellularLocation>
</comment>
<keyword evidence="3 5" id="KW-1133">Transmembrane helix</keyword>
<feature type="transmembrane region" description="Helical" evidence="5">
    <location>
        <begin position="220"/>
        <end position="242"/>
    </location>
</feature>
<gene>
    <name evidence="7" type="ORF">CTEN210_11018</name>
</gene>
<evidence type="ECO:0000256" key="6">
    <source>
        <dbReference type="SAM" id="SignalP"/>
    </source>
</evidence>
<evidence type="ECO:0000256" key="3">
    <source>
        <dbReference type="ARBA" id="ARBA00022989"/>
    </source>
</evidence>
<dbReference type="AlphaFoldDB" id="A0AAD3H8I2"/>
<reference evidence="7 8" key="1">
    <citation type="journal article" date="2021" name="Sci. Rep.">
        <title>The genome of the diatom Chaetoceros tenuissimus carries an ancient integrated fragment of an extant virus.</title>
        <authorList>
            <person name="Hongo Y."/>
            <person name="Kimura K."/>
            <person name="Takaki Y."/>
            <person name="Yoshida Y."/>
            <person name="Baba S."/>
            <person name="Kobayashi G."/>
            <person name="Nagasaki K."/>
            <person name="Hano T."/>
            <person name="Tomaru Y."/>
        </authorList>
    </citation>
    <scope>NUCLEOTIDE SEQUENCE [LARGE SCALE GENOMIC DNA]</scope>
    <source>
        <strain evidence="7 8">NIES-3715</strain>
    </source>
</reference>
<dbReference type="PANTHER" id="PTHR43427:SF12">
    <property type="entry name" value="CHLORIDE TRANSPORTER"/>
    <property type="match status" value="1"/>
</dbReference>
<name>A0AAD3H8I2_9STRA</name>
<dbReference type="GO" id="GO:0015108">
    <property type="term" value="F:chloride transmembrane transporter activity"/>
    <property type="evidence" value="ECO:0007669"/>
    <property type="project" value="InterPro"/>
</dbReference>
<feature type="signal peptide" evidence="6">
    <location>
        <begin position="1"/>
        <end position="18"/>
    </location>
</feature>
<dbReference type="Proteomes" id="UP001054902">
    <property type="component" value="Unassembled WGS sequence"/>
</dbReference>
<evidence type="ECO:0000256" key="4">
    <source>
        <dbReference type="ARBA" id="ARBA00023136"/>
    </source>
</evidence>
<dbReference type="Gene3D" id="1.10.3080.10">
    <property type="entry name" value="Clc chloride channel"/>
    <property type="match status" value="1"/>
</dbReference>
<accession>A0AAD3H8I2</accession>
<keyword evidence="2 5" id="KW-0812">Transmembrane</keyword>
<sequence>MKYHWIPLLLLFSADVTAFLSPSSNHRAVLSQKSNLNSFSNVIREKVTYTKLANTSVSIKDVILDEHDEQGLLKSSAFVGLVTAAMGFFYGKVLSKSVQTVWTTIPQMILQKFGSLDPRVFITTVCTLGGLSMGILSKKFPSAFTVADFVHSFSGDKVIPLPSSKTNLLPVLLLSLVTSTFGFSVGPEAPMVCAGALIGSSIARYLYGSTAIGIHETLAYAGAAGALTAFMGIPIAGSIFALELTRANAGMTKSAGGALAPATMASIAALILIRGVFLPGKEVGGHFVYDAVGYLSGSAMIQTSVACGLIGGAIGTLFHKIVHFLKSFFWSQSNTQKSKSWKNPILVKSLIGLIVGLISVNYPQTLFWGEGSMQIVVDGQKTAFASTKHGLSSALTSMAKVDPSIPFGSASAALQVGIAKLVAIALACSGKFPGGIIFPLFFASGSIAHAIGLSMSNSIVPVIVFCLMGATQASVTRTPLATVLMLSLTASSSSELSLLMPCCMISSYIGVFVSRFISKESYFAYNE</sequence>
<proteinExistence type="predicted"/>
<dbReference type="CDD" id="cd00400">
    <property type="entry name" value="Voltage_gated_ClC"/>
    <property type="match status" value="1"/>
</dbReference>